<dbReference type="EMBL" id="CAJVCH010232344">
    <property type="protein sequence ID" value="CAG7732481.1"/>
    <property type="molecule type" value="Genomic_DNA"/>
</dbReference>
<dbReference type="Pfam" id="PF09724">
    <property type="entry name" value="Dcc1"/>
    <property type="match status" value="1"/>
</dbReference>
<protein>
    <recommendedName>
        <fullName evidence="2">Sister chromatid cohesion protein DCC1</fullName>
    </recommendedName>
</protein>
<dbReference type="OrthoDB" id="5199543at2759"/>
<dbReference type="GO" id="GO:0034088">
    <property type="term" value="P:maintenance of mitotic sister chromatid cohesion"/>
    <property type="evidence" value="ECO:0007669"/>
    <property type="project" value="TreeGrafter"/>
</dbReference>
<evidence type="ECO:0000256" key="2">
    <source>
        <dbReference type="ARBA" id="ARBA00017682"/>
    </source>
</evidence>
<dbReference type="PANTHER" id="PTHR13395">
    <property type="entry name" value="SISTER CHROMATID COHESION PROTEIN DCC1-RELATED"/>
    <property type="match status" value="1"/>
</dbReference>
<dbReference type="GO" id="GO:0000775">
    <property type="term" value="C:chromosome, centromeric region"/>
    <property type="evidence" value="ECO:0007669"/>
    <property type="project" value="TreeGrafter"/>
</dbReference>
<comment type="caution">
    <text evidence="4">The sequence shown here is derived from an EMBL/GenBank/DDBJ whole genome shotgun (WGS) entry which is preliminary data.</text>
</comment>
<proteinExistence type="inferred from homology"/>
<dbReference type="GO" id="GO:0006260">
    <property type="term" value="P:DNA replication"/>
    <property type="evidence" value="ECO:0007669"/>
    <property type="project" value="UniProtKB-KW"/>
</dbReference>
<dbReference type="GO" id="GO:0031390">
    <property type="term" value="C:Ctf18 RFC-like complex"/>
    <property type="evidence" value="ECO:0007669"/>
    <property type="project" value="InterPro"/>
</dbReference>
<gene>
    <name evidence="4" type="ORF">AFUS01_LOCUS20998</name>
</gene>
<dbReference type="GO" id="GO:0000785">
    <property type="term" value="C:chromatin"/>
    <property type="evidence" value="ECO:0007669"/>
    <property type="project" value="TreeGrafter"/>
</dbReference>
<accession>A0A8J2KC73</accession>
<evidence type="ECO:0000256" key="3">
    <source>
        <dbReference type="ARBA" id="ARBA00022705"/>
    </source>
</evidence>
<dbReference type="PANTHER" id="PTHR13395:SF6">
    <property type="entry name" value="SISTER CHROMATID COHESION PROTEIN DCC1"/>
    <property type="match status" value="1"/>
</dbReference>
<dbReference type="AlphaFoldDB" id="A0A8J2KC73"/>
<feature type="non-terminal residue" evidence="4">
    <location>
        <position position="1"/>
    </location>
</feature>
<evidence type="ECO:0000313" key="4">
    <source>
        <dbReference type="EMBL" id="CAG7732481.1"/>
    </source>
</evidence>
<keyword evidence="3" id="KW-0235">DNA replication</keyword>
<keyword evidence="5" id="KW-1185">Reference proteome</keyword>
<evidence type="ECO:0000313" key="5">
    <source>
        <dbReference type="Proteomes" id="UP000708208"/>
    </source>
</evidence>
<evidence type="ECO:0000256" key="1">
    <source>
        <dbReference type="ARBA" id="ARBA00007017"/>
    </source>
</evidence>
<organism evidence="4 5">
    <name type="scientific">Allacma fusca</name>
    <dbReference type="NCBI Taxonomy" id="39272"/>
    <lineage>
        <taxon>Eukaryota</taxon>
        <taxon>Metazoa</taxon>
        <taxon>Ecdysozoa</taxon>
        <taxon>Arthropoda</taxon>
        <taxon>Hexapoda</taxon>
        <taxon>Collembola</taxon>
        <taxon>Symphypleona</taxon>
        <taxon>Sminthuridae</taxon>
        <taxon>Allacma</taxon>
    </lineage>
</organism>
<sequence length="196" mass="22288">YENDTQISGTFVCKKRNLSYCSTQLSTYSHRTAHVDFQGLKVNLKQLKHISVVDETCSPATIRYFPEYKLPTNTHDRLSVLFDAKTKWKHEEIIPFISNLTTTEQNASIILTKFCRVSSPEGQFQDAIPLMCRVLNKVFQDCDINLRIFGVLICLLPDAETISTIVDSCRLSTPGEVVARRGQRNTFTSTLYLNSN</sequence>
<dbReference type="Proteomes" id="UP000708208">
    <property type="component" value="Unassembled WGS sequence"/>
</dbReference>
<name>A0A8J2KC73_9HEXA</name>
<comment type="similarity">
    <text evidence="1">Belongs to the DCC1 family.</text>
</comment>
<dbReference type="InterPro" id="IPR019128">
    <property type="entry name" value="Dcc1"/>
</dbReference>
<reference evidence="4" key="1">
    <citation type="submission" date="2021-06" db="EMBL/GenBank/DDBJ databases">
        <authorList>
            <person name="Hodson N. C."/>
            <person name="Mongue J. A."/>
            <person name="Jaron S. K."/>
        </authorList>
    </citation>
    <scope>NUCLEOTIDE SEQUENCE</scope>
</reference>